<feature type="transmembrane region" description="Helical" evidence="6">
    <location>
        <begin position="96"/>
        <end position="115"/>
    </location>
</feature>
<proteinExistence type="inferred from homology"/>
<keyword evidence="4 6" id="KW-1133">Transmembrane helix</keyword>
<dbReference type="GO" id="GO:0005886">
    <property type="term" value="C:plasma membrane"/>
    <property type="evidence" value="ECO:0007669"/>
    <property type="project" value="UniProtKB-SubCell"/>
</dbReference>
<dbReference type="PANTHER" id="PTHR12385">
    <property type="entry name" value="CHOLINE TRANSPORTER-LIKE (SLC FAMILY 44)"/>
    <property type="match status" value="1"/>
</dbReference>
<evidence type="ECO:0000313" key="8">
    <source>
        <dbReference type="Proteomes" id="UP001141552"/>
    </source>
</evidence>
<dbReference type="OrthoDB" id="44736at2759"/>
<dbReference type="GO" id="GO:0022857">
    <property type="term" value="F:transmembrane transporter activity"/>
    <property type="evidence" value="ECO:0007669"/>
    <property type="project" value="UniProtKB-UniRule"/>
</dbReference>
<dbReference type="Pfam" id="PF04515">
    <property type="entry name" value="Choline_transpo"/>
    <property type="match status" value="1"/>
</dbReference>
<reference evidence="7" key="2">
    <citation type="journal article" date="2023" name="Plants (Basel)">
        <title>Annotation of the Turnera subulata (Passifloraceae) Draft Genome Reveals the S-Locus Evolved after the Divergence of Turneroideae from Passifloroideae in a Stepwise Manner.</title>
        <authorList>
            <person name="Henning P.M."/>
            <person name="Roalson E.H."/>
            <person name="Mir W."/>
            <person name="McCubbin A.G."/>
            <person name="Shore J.S."/>
        </authorList>
    </citation>
    <scope>NUCLEOTIDE SEQUENCE</scope>
    <source>
        <strain evidence="7">F60SS</strain>
    </source>
</reference>
<evidence type="ECO:0000256" key="3">
    <source>
        <dbReference type="ARBA" id="ARBA00022692"/>
    </source>
</evidence>
<dbReference type="PANTHER" id="PTHR12385:SF4">
    <property type="entry name" value="PROTEIN PNS1"/>
    <property type="match status" value="1"/>
</dbReference>
<sequence length="496" mass="55031">MSDSQSSSSGSPSSVAIDQNVGRSLRSSSGGQTLATDVPRRWHDIFWLALFIVHLMGVGFALTALGLDRFKKSGRFTINAFAPNSKGNSKLTEDYWPMYALAGGVGAVLGWTWLLFLGSQANHMMKIAVHILTTYLAVISVLCFWSEQIFWGVAFAIGATLQFLYVISVIDRLPFTMLMLQKAVKMVWSLPEVSRVSYAFMLVMLVWMGLWSFGVAGVVASSIDYNARWWLLLIFSVSLFWTGAVLCNTIHVIVSGMVFLVLIHGGREAASMPPNPVVKSLRYAVTTSFGSICYGSLFTAAIRTLRWEIRGLRSKIGKNECLLCCVDFLFHLVETLVRFFNKYAYVQIAVSGKSFNHSARDAWELFQSTGVEALVAYDCSGAVLLMGTILGGLITGTCSGVWTYSKWNDKVLMIGTTSMLMGMVLVGMAMVVVESAVTSIYICFAEDPLLIHRWDPVFFDQLSEALHQRLQHRSARTREVLTHYRPEARIGDNITV</sequence>
<comment type="function">
    <text evidence="6">Choline transporter.</text>
</comment>
<dbReference type="AlphaFoldDB" id="A0A9Q0G652"/>
<evidence type="ECO:0000256" key="2">
    <source>
        <dbReference type="ARBA" id="ARBA00007168"/>
    </source>
</evidence>
<comment type="subcellular location">
    <subcellularLocation>
        <location evidence="6">Cell membrane</location>
        <topology evidence="6">Multi-pass membrane protein</topology>
    </subcellularLocation>
    <subcellularLocation>
        <location evidence="1">Membrane</location>
        <topology evidence="1">Multi-pass membrane protein</topology>
    </subcellularLocation>
</comment>
<feature type="transmembrane region" description="Helical" evidence="6">
    <location>
        <begin position="382"/>
        <end position="404"/>
    </location>
</feature>
<evidence type="ECO:0000256" key="5">
    <source>
        <dbReference type="ARBA" id="ARBA00023136"/>
    </source>
</evidence>
<evidence type="ECO:0000256" key="4">
    <source>
        <dbReference type="ARBA" id="ARBA00022989"/>
    </source>
</evidence>
<organism evidence="7 8">
    <name type="scientific">Turnera subulata</name>
    <dbReference type="NCBI Taxonomy" id="218843"/>
    <lineage>
        <taxon>Eukaryota</taxon>
        <taxon>Viridiplantae</taxon>
        <taxon>Streptophyta</taxon>
        <taxon>Embryophyta</taxon>
        <taxon>Tracheophyta</taxon>
        <taxon>Spermatophyta</taxon>
        <taxon>Magnoliopsida</taxon>
        <taxon>eudicotyledons</taxon>
        <taxon>Gunneridae</taxon>
        <taxon>Pentapetalae</taxon>
        <taxon>rosids</taxon>
        <taxon>fabids</taxon>
        <taxon>Malpighiales</taxon>
        <taxon>Passifloraceae</taxon>
        <taxon>Turnera</taxon>
    </lineage>
</organism>
<dbReference type="Proteomes" id="UP001141552">
    <property type="component" value="Unassembled WGS sequence"/>
</dbReference>
<accession>A0A9Q0G652</accession>
<keyword evidence="3 6" id="KW-0812">Transmembrane</keyword>
<feature type="transmembrane region" description="Helical" evidence="6">
    <location>
        <begin position="196"/>
        <end position="218"/>
    </location>
</feature>
<evidence type="ECO:0000313" key="7">
    <source>
        <dbReference type="EMBL" id="KAJ4843140.1"/>
    </source>
</evidence>
<comment type="similarity">
    <text evidence="2 6">Belongs to the CTL (choline transporter-like) family.</text>
</comment>
<feature type="transmembrane region" description="Helical" evidence="6">
    <location>
        <begin position="45"/>
        <end position="67"/>
    </location>
</feature>
<feature type="transmembrane region" description="Helical" evidence="6">
    <location>
        <begin position="127"/>
        <end position="145"/>
    </location>
</feature>
<name>A0A9Q0G652_9ROSI</name>
<gene>
    <name evidence="7" type="ORF">Tsubulata_018564</name>
</gene>
<keyword evidence="8" id="KW-1185">Reference proteome</keyword>
<feature type="transmembrane region" description="Helical" evidence="6">
    <location>
        <begin position="150"/>
        <end position="170"/>
    </location>
</feature>
<protein>
    <recommendedName>
        <fullName evidence="6">Choline transporter-like protein</fullName>
    </recommendedName>
</protein>
<reference evidence="7" key="1">
    <citation type="submission" date="2022-02" db="EMBL/GenBank/DDBJ databases">
        <authorList>
            <person name="Henning P.M."/>
            <person name="McCubbin A.G."/>
            <person name="Shore J.S."/>
        </authorList>
    </citation>
    <scope>NUCLEOTIDE SEQUENCE</scope>
    <source>
        <strain evidence="7">F60SS</strain>
        <tissue evidence="7">Leaves</tissue>
    </source>
</reference>
<keyword evidence="5 6" id="KW-0472">Membrane</keyword>
<dbReference type="EMBL" id="JAKUCV010002307">
    <property type="protein sequence ID" value="KAJ4843140.1"/>
    <property type="molecule type" value="Genomic_DNA"/>
</dbReference>
<evidence type="ECO:0000256" key="1">
    <source>
        <dbReference type="ARBA" id="ARBA00004141"/>
    </source>
</evidence>
<feature type="transmembrane region" description="Helical" evidence="6">
    <location>
        <begin position="230"/>
        <end position="263"/>
    </location>
</feature>
<feature type="transmembrane region" description="Helical" evidence="6">
    <location>
        <begin position="411"/>
        <end position="433"/>
    </location>
</feature>
<dbReference type="InterPro" id="IPR007603">
    <property type="entry name" value="Choline_transptr-like"/>
</dbReference>
<evidence type="ECO:0000256" key="6">
    <source>
        <dbReference type="RuleBase" id="RU368066"/>
    </source>
</evidence>
<feature type="transmembrane region" description="Helical" evidence="6">
    <location>
        <begin position="283"/>
        <end position="302"/>
    </location>
</feature>
<comment type="caution">
    <text evidence="7">The sequence shown here is derived from an EMBL/GenBank/DDBJ whole genome shotgun (WGS) entry which is preliminary data.</text>
</comment>